<protein>
    <recommendedName>
        <fullName evidence="2">CBU-0592-like domain-containing protein</fullName>
    </recommendedName>
</protein>
<proteinExistence type="predicted"/>
<accession>A0ABW4AQ99</accession>
<comment type="caution">
    <text evidence="3">The sequence shown here is derived from an EMBL/GenBank/DDBJ whole genome shotgun (WGS) entry which is preliminary data.</text>
</comment>
<keyword evidence="1" id="KW-0812">Transmembrane</keyword>
<evidence type="ECO:0000256" key="1">
    <source>
        <dbReference type="SAM" id="Phobius"/>
    </source>
</evidence>
<dbReference type="Pfam" id="PF26604">
    <property type="entry name" value="CBU_0592"/>
    <property type="match status" value="1"/>
</dbReference>
<sequence>MIQTLSLIGAFLVLTAFVGLQLGRLGVDTVTYQLLNLVGAALLTTVGLLSTTWGFVILNGVWSIVAVAKLWQLARRGRRTGAADV</sequence>
<keyword evidence="1" id="KW-0472">Membrane</keyword>
<reference evidence="4" key="1">
    <citation type="journal article" date="2019" name="Int. J. Syst. Evol. Microbiol.">
        <title>The Global Catalogue of Microorganisms (GCM) 10K type strain sequencing project: providing services to taxonomists for standard genome sequencing and annotation.</title>
        <authorList>
            <consortium name="The Broad Institute Genomics Platform"/>
            <consortium name="The Broad Institute Genome Sequencing Center for Infectious Disease"/>
            <person name="Wu L."/>
            <person name="Ma J."/>
        </authorList>
    </citation>
    <scope>NUCLEOTIDE SEQUENCE [LARGE SCALE GENOMIC DNA]</scope>
    <source>
        <strain evidence="4">CCM 7526</strain>
    </source>
</reference>
<keyword evidence="4" id="KW-1185">Reference proteome</keyword>
<dbReference type="EMBL" id="JBHTMK010000055">
    <property type="protein sequence ID" value="MFD1372321.1"/>
    <property type="molecule type" value="Genomic_DNA"/>
</dbReference>
<feature type="transmembrane region" description="Helical" evidence="1">
    <location>
        <begin position="35"/>
        <end position="68"/>
    </location>
</feature>
<name>A0ABW4AQ99_9ACTN</name>
<dbReference type="RefSeq" id="WP_317796246.1">
    <property type="nucleotide sequence ID" value="NZ_AP028461.1"/>
</dbReference>
<dbReference type="Proteomes" id="UP001597183">
    <property type="component" value="Unassembled WGS sequence"/>
</dbReference>
<organism evidence="3 4">
    <name type="scientific">Actinoplanes sichuanensis</name>
    <dbReference type="NCBI Taxonomy" id="512349"/>
    <lineage>
        <taxon>Bacteria</taxon>
        <taxon>Bacillati</taxon>
        <taxon>Actinomycetota</taxon>
        <taxon>Actinomycetes</taxon>
        <taxon>Micromonosporales</taxon>
        <taxon>Micromonosporaceae</taxon>
        <taxon>Actinoplanes</taxon>
    </lineage>
</organism>
<dbReference type="NCBIfam" id="NF047864">
    <property type="entry name" value="CBU_0592_membra"/>
    <property type="match status" value="1"/>
</dbReference>
<evidence type="ECO:0000313" key="3">
    <source>
        <dbReference type="EMBL" id="MFD1372321.1"/>
    </source>
</evidence>
<feature type="domain" description="CBU-0592-like" evidence="2">
    <location>
        <begin position="3"/>
        <end position="76"/>
    </location>
</feature>
<evidence type="ECO:0000259" key="2">
    <source>
        <dbReference type="Pfam" id="PF26604"/>
    </source>
</evidence>
<gene>
    <name evidence="3" type="ORF">ACFQ5G_43955</name>
</gene>
<keyword evidence="1" id="KW-1133">Transmembrane helix</keyword>
<evidence type="ECO:0000313" key="4">
    <source>
        <dbReference type="Proteomes" id="UP001597183"/>
    </source>
</evidence>
<dbReference type="InterPro" id="IPR058058">
    <property type="entry name" value="CBU_0592-like"/>
</dbReference>